<comment type="caution">
    <text evidence="5">The sequence shown here is derived from an EMBL/GenBank/DDBJ whole genome shotgun (WGS) entry which is preliminary data.</text>
</comment>
<dbReference type="SUPFAM" id="SSF51905">
    <property type="entry name" value="FAD/NAD(P)-binding domain"/>
    <property type="match status" value="1"/>
</dbReference>
<organism evidence="5 6">
    <name type="scientific">Paractinoplanes tereljensis</name>
    <dbReference type="NCBI Taxonomy" id="571912"/>
    <lineage>
        <taxon>Bacteria</taxon>
        <taxon>Bacillati</taxon>
        <taxon>Actinomycetota</taxon>
        <taxon>Actinomycetes</taxon>
        <taxon>Micromonosporales</taxon>
        <taxon>Micromonosporaceae</taxon>
        <taxon>Paractinoplanes</taxon>
    </lineage>
</organism>
<reference evidence="5" key="1">
    <citation type="submission" date="2021-01" db="EMBL/GenBank/DDBJ databases">
        <title>Whole genome shotgun sequence of Actinoplanes tereljensis NBRC 105297.</title>
        <authorList>
            <person name="Komaki H."/>
            <person name="Tamura T."/>
        </authorList>
    </citation>
    <scope>NUCLEOTIDE SEQUENCE</scope>
    <source>
        <strain evidence="5">NBRC 105297</strain>
    </source>
</reference>
<keyword evidence="2" id="KW-0285">Flavoprotein</keyword>
<name>A0A919TPB1_9ACTN</name>
<protein>
    <submittedName>
        <fullName evidence="5">FAD-dependent oxidoreductase</fullName>
    </submittedName>
</protein>
<dbReference type="EMBL" id="BOMY01000002">
    <property type="protein sequence ID" value="GIF17778.1"/>
    <property type="molecule type" value="Genomic_DNA"/>
</dbReference>
<comment type="cofactor">
    <cofactor evidence="1">
        <name>FAD</name>
        <dbReference type="ChEBI" id="CHEBI:57692"/>
    </cofactor>
</comment>
<evidence type="ECO:0000256" key="3">
    <source>
        <dbReference type="ARBA" id="ARBA00022827"/>
    </source>
</evidence>
<proteinExistence type="predicted"/>
<dbReference type="InterPro" id="IPR050641">
    <property type="entry name" value="RIFMO-like"/>
</dbReference>
<dbReference type="Gene3D" id="3.30.9.10">
    <property type="entry name" value="D-Amino Acid Oxidase, subunit A, domain 2"/>
    <property type="match status" value="1"/>
</dbReference>
<keyword evidence="6" id="KW-1185">Reference proteome</keyword>
<dbReference type="InterPro" id="IPR002938">
    <property type="entry name" value="FAD-bd"/>
</dbReference>
<evidence type="ECO:0000313" key="6">
    <source>
        <dbReference type="Proteomes" id="UP000623608"/>
    </source>
</evidence>
<dbReference type="PANTHER" id="PTHR43004">
    <property type="entry name" value="TRK SYSTEM POTASSIUM UPTAKE PROTEIN"/>
    <property type="match status" value="1"/>
</dbReference>
<dbReference type="Gene3D" id="3.40.30.120">
    <property type="match status" value="1"/>
</dbReference>
<evidence type="ECO:0000259" key="4">
    <source>
        <dbReference type="Pfam" id="PF01494"/>
    </source>
</evidence>
<dbReference type="Pfam" id="PF21274">
    <property type="entry name" value="Rng_hyd_C"/>
    <property type="match status" value="1"/>
</dbReference>
<dbReference type="GO" id="GO:0016709">
    <property type="term" value="F:oxidoreductase activity, acting on paired donors, with incorporation or reduction of molecular oxygen, NAD(P)H as one donor, and incorporation of one atom of oxygen"/>
    <property type="evidence" value="ECO:0007669"/>
    <property type="project" value="UniProtKB-ARBA"/>
</dbReference>
<dbReference type="AlphaFoldDB" id="A0A919TPB1"/>
<sequence length="540" mass="58350">MATEEVPVLIVGGGPVGLSAALFLSRLGITPTLVERRSTTSPLTRATGVHARSMELFRMAGLAEEIQATGLRLVPRAVAEGPDAEPGVIPRVILRSRSLSDLDSAQVMEVGEEFSFDLSPAKPVWCGQDLLEPVILRGARRSGADIRFDTRMTAMTETADGVLADLTDTRTGKVSTVRAKYVIAADGVQSGIRESLGIRRTGNGVLQKMLSVVFRSDMKPVVGDRKFILTFIANENVQGVAVCLDGADRWMFWTGYPVASGIDPSLFSQEKCTELVTAALGVDRPIEIEGTFPWESAHLIAEKFRQGRVFLAGDAAHTHPPDGSFGANAGIQDSHNLAWKLAAVLHGTAGEGLLDTYDAERRPVGLATADQALLRERNRATAHREPGFRDFPNVILGYRYTSAAVLPDEADAGREHETVPVELDLTGRPGTRVPHRWLSGADGRISTHDLCADTLVLLTDAGTDRWDEVPPIDSVRHVRIGAGGDYEAERSPWWEAFGIGPEGAVLLRPDGFVGWREPAAPKNPAEQLDSAVRALLDRQP</sequence>
<feature type="domain" description="FAD-binding" evidence="4">
    <location>
        <begin position="5"/>
        <end position="371"/>
    </location>
</feature>
<gene>
    <name evidence="5" type="ORF">Ate02nite_05080</name>
</gene>
<dbReference type="RefSeq" id="WP_203798204.1">
    <property type="nucleotide sequence ID" value="NZ_BOMY01000002.1"/>
</dbReference>
<dbReference type="Gene3D" id="3.50.50.60">
    <property type="entry name" value="FAD/NAD(P)-binding domain"/>
    <property type="match status" value="1"/>
</dbReference>
<keyword evidence="3" id="KW-0274">FAD</keyword>
<evidence type="ECO:0000313" key="5">
    <source>
        <dbReference type="EMBL" id="GIF17778.1"/>
    </source>
</evidence>
<dbReference type="InterPro" id="IPR036188">
    <property type="entry name" value="FAD/NAD-bd_sf"/>
</dbReference>
<dbReference type="PANTHER" id="PTHR43004:SF19">
    <property type="entry name" value="BINDING MONOOXYGENASE, PUTATIVE (JCVI)-RELATED"/>
    <property type="match status" value="1"/>
</dbReference>
<dbReference type="PRINTS" id="PR00420">
    <property type="entry name" value="RNGMNOXGNASE"/>
</dbReference>
<evidence type="ECO:0000256" key="2">
    <source>
        <dbReference type="ARBA" id="ARBA00022630"/>
    </source>
</evidence>
<dbReference type="GO" id="GO:0071949">
    <property type="term" value="F:FAD binding"/>
    <property type="evidence" value="ECO:0007669"/>
    <property type="project" value="InterPro"/>
</dbReference>
<dbReference type="Pfam" id="PF01494">
    <property type="entry name" value="FAD_binding_3"/>
    <property type="match status" value="1"/>
</dbReference>
<accession>A0A919TPB1</accession>
<evidence type="ECO:0000256" key="1">
    <source>
        <dbReference type="ARBA" id="ARBA00001974"/>
    </source>
</evidence>
<dbReference type="Proteomes" id="UP000623608">
    <property type="component" value="Unassembled WGS sequence"/>
</dbReference>